<feature type="region of interest" description="Disordered" evidence="2">
    <location>
        <begin position="68"/>
        <end position="90"/>
    </location>
</feature>
<evidence type="ECO:0000313" key="5">
    <source>
        <dbReference type="Proteomes" id="UP000275401"/>
    </source>
</evidence>
<dbReference type="AlphaFoldDB" id="A0A3M8XB68"/>
<evidence type="ECO:0000259" key="3">
    <source>
        <dbReference type="Pfam" id="PF00080"/>
    </source>
</evidence>
<feature type="compositionally biased region" description="Basic and acidic residues" evidence="2">
    <location>
        <begin position="68"/>
        <end position="89"/>
    </location>
</feature>
<comment type="similarity">
    <text evidence="1">Belongs to the Cu-Zn superoxide dismutase family.</text>
</comment>
<evidence type="ECO:0000256" key="2">
    <source>
        <dbReference type="SAM" id="MobiDB-lite"/>
    </source>
</evidence>
<keyword evidence="5" id="KW-1185">Reference proteome</keyword>
<dbReference type="InterPro" id="IPR036423">
    <property type="entry name" value="SOD-like_Cu/Zn_dom_sf"/>
</dbReference>
<evidence type="ECO:0000256" key="1">
    <source>
        <dbReference type="ARBA" id="ARBA00010457"/>
    </source>
</evidence>
<feature type="region of interest" description="Disordered" evidence="2">
    <location>
        <begin position="118"/>
        <end position="147"/>
    </location>
</feature>
<name>A0A3M8XB68_9ACTN</name>
<reference evidence="4 5" key="1">
    <citation type="submission" date="2018-11" db="EMBL/GenBank/DDBJ databases">
        <title>The Potential of Streptomyces as Biocontrol Agents against the Tomato grey mould, Botrytis cinerea (Gray mold) Frontiers in Microbiology.</title>
        <authorList>
            <person name="Li D."/>
        </authorList>
    </citation>
    <scope>NUCLEOTIDE SEQUENCE [LARGE SCALE GENOMIC DNA]</scope>
    <source>
        <strain evidence="4 5">NEAU-LD23</strain>
    </source>
</reference>
<protein>
    <submittedName>
        <fullName evidence="4">Superoxide dismutase family protein</fullName>
    </submittedName>
</protein>
<accession>A0A3M8XB68</accession>
<feature type="region of interest" description="Disordered" evidence="2">
    <location>
        <begin position="1"/>
        <end position="21"/>
    </location>
</feature>
<evidence type="ECO:0000313" key="4">
    <source>
        <dbReference type="EMBL" id="RNG38065.1"/>
    </source>
</evidence>
<feature type="domain" description="Superoxide dismutase copper/zinc binding" evidence="3">
    <location>
        <begin position="99"/>
        <end position="207"/>
    </location>
</feature>
<dbReference type="EMBL" id="RIBZ01000029">
    <property type="protein sequence ID" value="RNG38065.1"/>
    <property type="molecule type" value="Genomic_DNA"/>
</dbReference>
<organism evidence="4 5">
    <name type="scientific">Streptomyces botrytidirepellens</name>
    <dbReference type="NCBI Taxonomy" id="2486417"/>
    <lineage>
        <taxon>Bacteria</taxon>
        <taxon>Bacillati</taxon>
        <taxon>Actinomycetota</taxon>
        <taxon>Actinomycetes</taxon>
        <taxon>Kitasatosporales</taxon>
        <taxon>Streptomycetaceae</taxon>
        <taxon>Streptomyces</taxon>
    </lineage>
</organism>
<dbReference type="GO" id="GO:0006801">
    <property type="term" value="P:superoxide metabolic process"/>
    <property type="evidence" value="ECO:0007669"/>
    <property type="project" value="InterPro"/>
</dbReference>
<dbReference type="SUPFAM" id="SSF49329">
    <property type="entry name" value="Cu,Zn superoxide dismutase-like"/>
    <property type="match status" value="1"/>
</dbReference>
<gene>
    <name evidence="4" type="ORF">EEJ42_01900</name>
</gene>
<dbReference type="GO" id="GO:0046872">
    <property type="term" value="F:metal ion binding"/>
    <property type="evidence" value="ECO:0007669"/>
    <property type="project" value="InterPro"/>
</dbReference>
<dbReference type="Pfam" id="PF00080">
    <property type="entry name" value="Sod_Cu"/>
    <property type="match status" value="1"/>
</dbReference>
<dbReference type="InterPro" id="IPR001424">
    <property type="entry name" value="SOD_Cu_Zn_dom"/>
</dbReference>
<comment type="caution">
    <text evidence="4">The sequence shown here is derived from an EMBL/GenBank/DDBJ whole genome shotgun (WGS) entry which is preliminary data.</text>
</comment>
<proteinExistence type="inferred from homology"/>
<dbReference type="Gene3D" id="2.60.40.200">
    <property type="entry name" value="Superoxide dismutase, copper/zinc binding domain"/>
    <property type="match status" value="1"/>
</dbReference>
<sequence>MTVISPAAAAPSATADPSPNPTAFVLERFRPASAAQGDRGAVTYDSALVPTTAVALVAELRIPHGKWHDQMRDHDRRDQEMREHGEYGKKGMPPRGTFVFLALRGVEPDHHFGIHVHTRPCGAQPDSSGPHYQNVKDPKQPSTNPKYANARNEMWLDLTTDSRGDGRAKSLVKWHFRAGEARSVVIHEHGTATHMGRAGTAGDRVACINVPFR</sequence>
<dbReference type="Proteomes" id="UP000275401">
    <property type="component" value="Unassembled WGS sequence"/>
</dbReference>